<accession>A0ABV6YN98</accession>
<feature type="domain" description="CAAX prenyl protease 2/Lysostaphin resistance protein A-like" evidence="2">
    <location>
        <begin position="119"/>
        <end position="220"/>
    </location>
</feature>
<proteinExistence type="predicted"/>
<feature type="transmembrane region" description="Helical" evidence="1">
    <location>
        <begin position="12"/>
        <end position="32"/>
    </location>
</feature>
<comment type="caution">
    <text evidence="3">The sequence shown here is derived from an EMBL/GenBank/DDBJ whole genome shotgun (WGS) entry which is preliminary data.</text>
</comment>
<dbReference type="InterPro" id="IPR003675">
    <property type="entry name" value="Rce1/LyrA-like_dom"/>
</dbReference>
<keyword evidence="1" id="KW-1133">Transmembrane helix</keyword>
<name>A0ABV6YN98_UNCEI</name>
<protein>
    <submittedName>
        <fullName evidence="3">CPBP family intramembrane glutamic endopeptidase</fullName>
        <ecNumber evidence="3">3.4.-.-</ecNumber>
    </submittedName>
</protein>
<keyword evidence="1" id="KW-0472">Membrane</keyword>
<evidence type="ECO:0000256" key="1">
    <source>
        <dbReference type="SAM" id="Phobius"/>
    </source>
</evidence>
<evidence type="ECO:0000259" key="2">
    <source>
        <dbReference type="Pfam" id="PF02517"/>
    </source>
</evidence>
<organism evidence="3 4">
    <name type="scientific">Eiseniibacteriota bacterium</name>
    <dbReference type="NCBI Taxonomy" id="2212470"/>
    <lineage>
        <taxon>Bacteria</taxon>
        <taxon>Candidatus Eiseniibacteriota</taxon>
    </lineage>
</organism>
<keyword evidence="1" id="KW-0812">Transmembrane</keyword>
<keyword evidence="4" id="KW-1185">Reference proteome</keyword>
<feature type="transmembrane region" description="Helical" evidence="1">
    <location>
        <begin position="81"/>
        <end position="105"/>
    </location>
</feature>
<evidence type="ECO:0000313" key="3">
    <source>
        <dbReference type="EMBL" id="MFC1799541.1"/>
    </source>
</evidence>
<dbReference type="EC" id="3.4.-.-" evidence="3"/>
<dbReference type="Proteomes" id="UP001594288">
    <property type="component" value="Unassembled WGS sequence"/>
</dbReference>
<dbReference type="GO" id="GO:0016787">
    <property type="term" value="F:hydrolase activity"/>
    <property type="evidence" value="ECO:0007669"/>
    <property type="project" value="UniProtKB-KW"/>
</dbReference>
<dbReference type="PANTHER" id="PTHR35797:SF1">
    <property type="entry name" value="PROTEASE"/>
    <property type="match status" value="1"/>
</dbReference>
<reference evidence="3 4" key="1">
    <citation type="submission" date="2024-09" db="EMBL/GenBank/DDBJ databases">
        <authorList>
            <person name="D'Angelo T."/>
        </authorList>
    </citation>
    <scope>NUCLEOTIDE SEQUENCE [LARGE SCALE GENOMIC DNA]</scope>
    <source>
        <strain evidence="3">SAG AM-311-F02</strain>
    </source>
</reference>
<evidence type="ECO:0000313" key="4">
    <source>
        <dbReference type="Proteomes" id="UP001594288"/>
    </source>
</evidence>
<gene>
    <name evidence="3" type="ORF">ACFL2Z_01330</name>
</gene>
<dbReference type="PANTHER" id="PTHR35797">
    <property type="entry name" value="PROTEASE-RELATED"/>
    <property type="match status" value="1"/>
</dbReference>
<feature type="transmembrane region" description="Helical" evidence="1">
    <location>
        <begin position="38"/>
        <end position="60"/>
    </location>
</feature>
<keyword evidence="3" id="KW-0378">Hydrolase</keyword>
<sequence length="274" mass="30476">MNKWITGHQLISYFILAFGISWGIWIPVILFLVKDGGWHPLLFAGVFGLFAAAIIVTWISEGGSGLRKWLRRSFNVKINPAWYVLSWIVLPVAVGAFHFLLYYVFGGKPDFTGAEPWIKFVISVPIAALIAGGNEEPGWRGYALPKLTGRMSPLKASLLLGLIWSAWHIPLFTLQGWGGPEKHIGLFTVSVVGLSIVMTWLFYRSRMSVIPVMLFHQATNNISDAFPMPTDLIAGVDDWQILRGITYWVFAIILLIATKGRLGYHESGTGSGRT</sequence>
<dbReference type="EMBL" id="JBHPEI010000012">
    <property type="protein sequence ID" value="MFC1799541.1"/>
    <property type="molecule type" value="Genomic_DNA"/>
</dbReference>
<feature type="transmembrane region" description="Helical" evidence="1">
    <location>
        <begin position="184"/>
        <end position="203"/>
    </location>
</feature>
<feature type="transmembrane region" description="Helical" evidence="1">
    <location>
        <begin position="156"/>
        <end position="178"/>
    </location>
</feature>
<dbReference type="Pfam" id="PF02517">
    <property type="entry name" value="Rce1-like"/>
    <property type="match status" value="1"/>
</dbReference>
<dbReference type="InterPro" id="IPR042150">
    <property type="entry name" value="MmRce1-like"/>
</dbReference>